<gene>
    <name evidence="3" type="ORF">RN001_014034</name>
</gene>
<evidence type="ECO:0008006" key="5">
    <source>
        <dbReference type="Google" id="ProtNLM"/>
    </source>
</evidence>
<evidence type="ECO:0000259" key="1">
    <source>
        <dbReference type="PROSITE" id="PS50003"/>
    </source>
</evidence>
<dbReference type="Gene3D" id="2.30.29.30">
    <property type="entry name" value="Pleckstrin-homology domain (PH domain)/Phosphotyrosine-binding domain (PTB)"/>
    <property type="match status" value="2"/>
</dbReference>
<protein>
    <recommendedName>
        <fullName evidence="5">PDZ and pleckstrin homology domains 1</fullName>
    </recommendedName>
</protein>
<dbReference type="InterPro" id="IPR036034">
    <property type="entry name" value="PDZ_sf"/>
</dbReference>
<dbReference type="InterPro" id="IPR001478">
    <property type="entry name" value="PDZ"/>
</dbReference>
<dbReference type="SUPFAM" id="SSF50729">
    <property type="entry name" value="PH domain-like"/>
    <property type="match status" value="2"/>
</dbReference>
<dbReference type="Pfam" id="PF00169">
    <property type="entry name" value="PH"/>
    <property type="match status" value="2"/>
</dbReference>
<dbReference type="AlphaFoldDB" id="A0AAN7P0Y5"/>
<dbReference type="InterPro" id="IPR001849">
    <property type="entry name" value="PH_domain"/>
</dbReference>
<dbReference type="PROSITE" id="PS50106">
    <property type="entry name" value="PDZ"/>
    <property type="match status" value="1"/>
</dbReference>
<dbReference type="SMART" id="SM00233">
    <property type="entry name" value="PH"/>
    <property type="match status" value="2"/>
</dbReference>
<dbReference type="PANTHER" id="PTHR47644:SF1">
    <property type="entry name" value="PDZ DOMAIN-CONTAINING PROTEIN"/>
    <property type="match status" value="1"/>
</dbReference>
<evidence type="ECO:0000259" key="2">
    <source>
        <dbReference type="PROSITE" id="PS50106"/>
    </source>
</evidence>
<feature type="domain" description="PH" evidence="1">
    <location>
        <begin position="139"/>
        <end position="241"/>
    </location>
</feature>
<proteinExistence type="predicted"/>
<reference evidence="4" key="1">
    <citation type="submission" date="2023-01" db="EMBL/GenBank/DDBJ databases">
        <title>Key to firefly adult light organ development and bioluminescence: homeobox transcription factors regulate luciferase expression and transportation to peroxisome.</title>
        <authorList>
            <person name="Fu X."/>
        </authorList>
    </citation>
    <scope>NUCLEOTIDE SEQUENCE [LARGE SCALE GENOMIC DNA]</scope>
</reference>
<sequence>MFVLESIGEQSSLRRNLEELLKLMLLIWCKENEAIKLISGKPNADTDKTIAIQRRSGPFGFRLHGSRPILVSAIEPDTPAESSGLEVGDVLLTINGINVLDKNHSEVIEIAKSCGDSLVFEVVKTCTILNPVSKEVPGEAICCGYLWKLSGYASGVPSNKWLRRWFTLKTDNCLYFYKTDSDTQPVGAIMLLNYEAARVYTDTTETFRFDLRKNDLPTLHLAADTEEGAIRWLSALQKVIDKCQMVDTWVEKTKRNQMLAPDAITNPDCFGYLIKSSQNCCNRRYCILKEACLYFYHDINSKNAFGVACLYGYKVERPRDEAQHAFDIIPEDLNRKRFHFFTDSDQDQKRWIAALEYSIKQSQWCEVDLK</sequence>
<feature type="domain" description="PDZ" evidence="2">
    <location>
        <begin position="49"/>
        <end position="126"/>
    </location>
</feature>
<dbReference type="PANTHER" id="PTHR47644">
    <property type="entry name" value="AGAP008221-PA"/>
    <property type="match status" value="1"/>
</dbReference>
<feature type="domain" description="PH" evidence="1">
    <location>
        <begin position="266"/>
        <end position="360"/>
    </location>
</feature>
<dbReference type="InterPro" id="IPR011993">
    <property type="entry name" value="PH-like_dom_sf"/>
</dbReference>
<dbReference type="Pfam" id="PF00595">
    <property type="entry name" value="PDZ"/>
    <property type="match status" value="1"/>
</dbReference>
<evidence type="ECO:0000313" key="4">
    <source>
        <dbReference type="Proteomes" id="UP001353858"/>
    </source>
</evidence>
<evidence type="ECO:0000313" key="3">
    <source>
        <dbReference type="EMBL" id="KAK4874674.1"/>
    </source>
</evidence>
<comment type="caution">
    <text evidence="3">The sequence shown here is derived from an EMBL/GenBank/DDBJ whole genome shotgun (WGS) entry which is preliminary data.</text>
</comment>
<dbReference type="EMBL" id="JARPUR010000006">
    <property type="protein sequence ID" value="KAK4874674.1"/>
    <property type="molecule type" value="Genomic_DNA"/>
</dbReference>
<dbReference type="Gene3D" id="2.30.42.10">
    <property type="match status" value="1"/>
</dbReference>
<keyword evidence="4" id="KW-1185">Reference proteome</keyword>
<accession>A0AAN7P0Y5</accession>
<name>A0AAN7P0Y5_9COLE</name>
<dbReference type="PROSITE" id="PS50003">
    <property type="entry name" value="PH_DOMAIN"/>
    <property type="match status" value="2"/>
</dbReference>
<organism evidence="3 4">
    <name type="scientific">Aquatica leii</name>
    <dbReference type="NCBI Taxonomy" id="1421715"/>
    <lineage>
        <taxon>Eukaryota</taxon>
        <taxon>Metazoa</taxon>
        <taxon>Ecdysozoa</taxon>
        <taxon>Arthropoda</taxon>
        <taxon>Hexapoda</taxon>
        <taxon>Insecta</taxon>
        <taxon>Pterygota</taxon>
        <taxon>Neoptera</taxon>
        <taxon>Endopterygota</taxon>
        <taxon>Coleoptera</taxon>
        <taxon>Polyphaga</taxon>
        <taxon>Elateriformia</taxon>
        <taxon>Elateroidea</taxon>
        <taxon>Lampyridae</taxon>
        <taxon>Luciolinae</taxon>
        <taxon>Aquatica</taxon>
    </lineage>
</organism>
<dbReference type="SUPFAM" id="SSF50156">
    <property type="entry name" value="PDZ domain-like"/>
    <property type="match status" value="1"/>
</dbReference>
<dbReference type="CDD" id="cd00136">
    <property type="entry name" value="PDZ_canonical"/>
    <property type="match status" value="1"/>
</dbReference>
<dbReference type="Proteomes" id="UP001353858">
    <property type="component" value="Unassembled WGS sequence"/>
</dbReference>
<dbReference type="SMART" id="SM00228">
    <property type="entry name" value="PDZ"/>
    <property type="match status" value="1"/>
</dbReference>